<dbReference type="Gene3D" id="3.30.465.10">
    <property type="match status" value="1"/>
</dbReference>
<dbReference type="InterPro" id="IPR002888">
    <property type="entry name" value="2Fe-2S-bd"/>
</dbReference>
<dbReference type="NCBIfam" id="TIGR02963">
    <property type="entry name" value="xanthine_xdhA"/>
    <property type="match status" value="1"/>
</dbReference>
<dbReference type="Pfam" id="PF00941">
    <property type="entry name" value="FAD_binding_5"/>
    <property type="match status" value="1"/>
</dbReference>
<feature type="binding site" evidence="20">
    <location>
        <position position="53"/>
    </location>
    <ligand>
        <name>[2Fe-2S] cluster</name>
        <dbReference type="ChEBI" id="CHEBI:190135"/>
        <label>1</label>
    </ligand>
</feature>
<evidence type="ECO:0000256" key="1">
    <source>
        <dbReference type="ARBA" id="ARBA00001974"/>
    </source>
</evidence>
<feature type="domain" description="2Fe-2S ferredoxin-type" evidence="21">
    <location>
        <begin position="15"/>
        <end position="101"/>
    </location>
</feature>
<feature type="binding site" evidence="19">
    <location>
        <position position="408"/>
    </location>
    <ligand>
        <name>FAD</name>
        <dbReference type="ChEBI" id="CHEBI:57692"/>
    </ligand>
</feature>
<keyword evidence="24" id="KW-1185">Reference proteome</keyword>
<keyword evidence="10" id="KW-0560">Oxidoreductase</keyword>
<feature type="binding site" evidence="19">
    <location>
        <position position="954"/>
    </location>
    <ligand>
        <name>substrate</name>
    </ligand>
</feature>
<feature type="binding site" evidence="20">
    <location>
        <position position="952"/>
    </location>
    <ligand>
        <name>Mo-molybdopterin</name>
        <dbReference type="ChEBI" id="CHEBI:71302"/>
    </ligand>
    <ligandPart>
        <name>Mo</name>
        <dbReference type="ChEBI" id="CHEBI:28685"/>
    </ligandPart>
</feature>
<feature type="binding site" evidence="20">
    <location>
        <position position="83"/>
    </location>
    <ligand>
        <name>[2Fe-2S] cluster</name>
        <dbReference type="ChEBI" id="CHEBI:190135"/>
        <label>1</label>
    </ligand>
</feature>
<dbReference type="InterPro" id="IPR001041">
    <property type="entry name" value="2Fe-2S_ferredoxin-type"/>
</dbReference>
<feature type="binding site" evidence="20">
    <location>
        <position position="61"/>
    </location>
    <ligand>
        <name>[2Fe-2S] cluster</name>
        <dbReference type="ChEBI" id="CHEBI:190135"/>
        <label>1</label>
    </ligand>
</feature>
<evidence type="ECO:0000259" key="21">
    <source>
        <dbReference type="PROSITE" id="PS51085"/>
    </source>
</evidence>
<dbReference type="SUPFAM" id="SSF56003">
    <property type="entry name" value="Molybdenum cofactor-binding domain"/>
    <property type="match status" value="1"/>
</dbReference>
<dbReference type="PROSITE" id="PS00197">
    <property type="entry name" value="2FE2S_FER_1"/>
    <property type="match status" value="1"/>
</dbReference>
<dbReference type="InterPro" id="IPR008274">
    <property type="entry name" value="AldOxase/xan_DH_MoCoBD1"/>
</dbReference>
<dbReference type="Pfam" id="PF20256">
    <property type="entry name" value="MoCoBD_2"/>
    <property type="match status" value="1"/>
</dbReference>
<comment type="cofactor">
    <cofactor evidence="20">
        <name>[2Fe-2S] cluster</name>
        <dbReference type="ChEBI" id="CHEBI:190135"/>
    </cofactor>
    <text evidence="20">Binds 2 [2Fe-2S] clusters.</text>
</comment>
<dbReference type="Pfam" id="PF03450">
    <property type="entry name" value="CO_deh_flav_C"/>
    <property type="match status" value="1"/>
</dbReference>
<dbReference type="InterPro" id="IPR036318">
    <property type="entry name" value="FAD-bd_PCMH-like_sf"/>
</dbReference>
<comment type="catalytic activity">
    <reaction evidence="17">
        <text>hypoxanthine + NAD(+) + H2O = xanthine + NADH + H(+)</text>
        <dbReference type="Rhea" id="RHEA:24670"/>
        <dbReference type="ChEBI" id="CHEBI:15377"/>
        <dbReference type="ChEBI" id="CHEBI:15378"/>
        <dbReference type="ChEBI" id="CHEBI:17368"/>
        <dbReference type="ChEBI" id="CHEBI:17712"/>
        <dbReference type="ChEBI" id="CHEBI:57540"/>
        <dbReference type="ChEBI" id="CHEBI:57945"/>
        <dbReference type="EC" id="1.17.1.4"/>
    </reaction>
</comment>
<dbReference type="InterPro" id="IPR046867">
    <property type="entry name" value="AldOxase/xan_DH_MoCoBD2"/>
</dbReference>
<evidence type="ECO:0000256" key="12">
    <source>
        <dbReference type="ARBA" id="ARBA00023014"/>
    </source>
</evidence>
<evidence type="ECO:0000256" key="11">
    <source>
        <dbReference type="ARBA" id="ARBA00023004"/>
    </source>
</evidence>
<feature type="binding site" evidence="20">
    <location>
        <position position="58"/>
    </location>
    <ligand>
        <name>[2Fe-2S] cluster</name>
        <dbReference type="ChEBI" id="CHEBI:190135"/>
        <label>1</label>
    </ligand>
</feature>
<dbReference type="PANTHER" id="PTHR45444:SF3">
    <property type="entry name" value="XANTHINE DEHYDROGENASE"/>
    <property type="match status" value="1"/>
</dbReference>
<dbReference type="InterPro" id="IPR006058">
    <property type="entry name" value="2Fe2S_fd_BS"/>
</dbReference>
<dbReference type="PANTHER" id="PTHR45444">
    <property type="entry name" value="XANTHINE DEHYDROGENASE"/>
    <property type="match status" value="1"/>
</dbReference>
<feature type="binding site" evidence="19">
    <location>
        <position position="920"/>
    </location>
    <ligand>
        <name>substrate</name>
    </ligand>
</feature>
<dbReference type="InterPro" id="IPR005107">
    <property type="entry name" value="CO_DH_flav_C"/>
</dbReference>
<dbReference type="FunFam" id="3.30.365.10:FF:000001">
    <property type="entry name" value="Xanthine dehydrogenase oxidase"/>
    <property type="match status" value="1"/>
</dbReference>
<protein>
    <recommendedName>
        <fullName evidence="4">xanthine dehydrogenase</fullName>
        <ecNumber evidence="4">1.17.1.4</ecNumber>
    </recommendedName>
</protein>
<keyword evidence="12 20" id="KW-0411">Iron-sulfur</keyword>
<comment type="caution">
    <text evidence="23">The sequence shown here is derived from an EMBL/GenBank/DDBJ whole genome shotgun (WGS) entry which is preliminary data.</text>
</comment>
<keyword evidence="14" id="KW-0576">Peroxisome</keyword>
<dbReference type="InterPro" id="IPR016167">
    <property type="entry name" value="FAD-bd_PCMH_sub1"/>
</dbReference>
<evidence type="ECO:0000313" key="23">
    <source>
        <dbReference type="EMBL" id="KAJ1916407.1"/>
    </source>
</evidence>
<dbReference type="SMART" id="SM01008">
    <property type="entry name" value="Ald_Xan_dh_C"/>
    <property type="match status" value="1"/>
</dbReference>
<evidence type="ECO:0000256" key="7">
    <source>
        <dbReference type="ARBA" id="ARBA00022714"/>
    </source>
</evidence>
<dbReference type="SUPFAM" id="SSF54665">
    <property type="entry name" value="CO dehydrogenase molybdoprotein N-domain-like"/>
    <property type="match status" value="1"/>
</dbReference>
<feature type="binding site" evidence="20">
    <location>
        <position position="122"/>
    </location>
    <ligand>
        <name>[2Fe-2S] cluster</name>
        <dbReference type="ChEBI" id="CHEBI:190135"/>
        <label>2</label>
    </ligand>
</feature>
<dbReference type="Pfam" id="PF02738">
    <property type="entry name" value="MoCoBD_1"/>
    <property type="match status" value="1"/>
</dbReference>
<evidence type="ECO:0000256" key="2">
    <source>
        <dbReference type="ARBA" id="ARBA00004275"/>
    </source>
</evidence>
<feature type="binding site" evidence="20">
    <location>
        <position position="157"/>
    </location>
    <ligand>
        <name>[2Fe-2S] cluster</name>
        <dbReference type="ChEBI" id="CHEBI:190135"/>
        <label>2</label>
    </ligand>
</feature>
<feature type="binding site" evidence="20">
    <location>
        <position position="159"/>
    </location>
    <ligand>
        <name>[2Fe-2S] cluster</name>
        <dbReference type="ChEBI" id="CHEBI:190135"/>
        <label>2</label>
    </ligand>
</feature>
<dbReference type="InterPro" id="IPR002346">
    <property type="entry name" value="Mopterin_DH_FAD-bd"/>
</dbReference>
<feature type="binding site" evidence="20">
    <location>
        <position position="807"/>
    </location>
    <ligand>
        <name>Mo-molybdopterin</name>
        <dbReference type="ChEBI" id="CHEBI:71302"/>
    </ligand>
    <ligandPart>
        <name>Mo</name>
        <dbReference type="ChEBI" id="CHEBI:28685"/>
    </ligandPart>
</feature>
<comment type="cofactor">
    <cofactor evidence="20">
        <name>Mo-molybdopterin</name>
        <dbReference type="ChEBI" id="CHEBI:71302"/>
    </cofactor>
    <text evidence="20">Binds 1 Mo-molybdopterin (Mo-MPT) cofactor per subunit.</text>
</comment>
<evidence type="ECO:0000256" key="13">
    <source>
        <dbReference type="ARBA" id="ARBA00023027"/>
    </source>
</evidence>
<dbReference type="EC" id="1.17.1.4" evidence="4"/>
<dbReference type="FunFam" id="3.30.465.10:FF:000004">
    <property type="entry name" value="Xanthine dehydrogenase/oxidase"/>
    <property type="match status" value="1"/>
</dbReference>
<dbReference type="InterPro" id="IPR036884">
    <property type="entry name" value="2Fe-2S-bd_dom_sf"/>
</dbReference>
<reference evidence="23" key="1">
    <citation type="submission" date="2022-07" db="EMBL/GenBank/DDBJ databases">
        <title>Phylogenomic reconstructions and comparative analyses of Kickxellomycotina fungi.</title>
        <authorList>
            <person name="Reynolds N.K."/>
            <person name="Stajich J.E."/>
            <person name="Barry K."/>
            <person name="Grigoriev I.V."/>
            <person name="Crous P."/>
            <person name="Smith M.E."/>
        </authorList>
    </citation>
    <scope>NUCLEOTIDE SEQUENCE</scope>
    <source>
        <strain evidence="23">NBRC 100468</strain>
    </source>
</reference>
<evidence type="ECO:0000256" key="9">
    <source>
        <dbReference type="ARBA" id="ARBA00022827"/>
    </source>
</evidence>
<sequence>MAPPSSTINSHELGSSMLVYINGKRVVINNPDPDLTVLQYLRQIGLTGTKLGCGEGGCGVCTVMVSQFDVEANQVTHVPVNACLAPLCSMDGKHIITTEGLGTAAKPHAVQERLALLHASQCGFCTPGFVMSLYTLLRNNPNPTEHEIEDCFDGNLCRCTGYRPILDAAKTFSDEAWKRQSGGSVCGRGADCCQNKKNKEQTEESSAGKKDQKEMSFAEIQKQKVIDQFKPYDPTQELIFPPQLIRYAKNSAAASSEESSDVPARVPLCITGTTRSWCKQFFRPLTFKQLVELRGTYPDSRIIGGNTEVGVEIRLKKAQYPVQIYAGDIPELRKIEEAADGSGVYFGANLTLAKFQKSLREYTQNKDLSTKTQAMSALLENLHYFAGRQIRSVATIAGNIATASPISDMNPVLVASGAKVIAVSVAGGERTIPLTEFFLGYRKTALRPDEVLFKVFVPFTRPGEVVCGYKMAKRQDDDIAIVNAGMRILVNPETGIVDEANLAYGGMGPTTVQAKKTIEAMVGKKWGSRDIYEEVLQVCRDEMKLDYAVPGGMAAYRTSLATSFLFKFWVTSSQRLGIETSESAFTEEIKDIEPTLCTNNQGYDDIPDFKVVGHGVAHMSALKQVTGEARYLDDIPIQANELYLGLILAPHAHAKIKSIDTTQALALEGVEHIYFAKDVPGHNTWGPIFQDEEFLASEEVVYFGQPIGLVLAVDQRAAQQASRLVKVDYEVLPHIVSIPDAIKADSFHPPVRQLNNGNVEESFAKSKHIFEGESYCDGQEHFYLETQGCLVIPRGEGDEYEVWSSTQNPTETQAVVSEILDIPRNRVVARIKRMGGGFGGKESRASALAALVALGSHLSKRPVRIQLDRDEDMQISGQRHAFYATWKIGCDENGKIDALEMNLFGNAGHSLDLSTGVLERAVSHADNCYNFPNSRIVGKLCKTHTQSNTAFRGFGGPQGMILIENAFEEIADRLNIPVEVLRQRNFYKEGQNTPFHQPVLDWHIPNMWDQIMKSSDFVERKKAIDEFNAKSRYRKRGISILPTKFGISFGAKFMNQAGALVHIYQDGSILVSHGGTEMGQGLHTKMCQIAAEALEVPLDSVFVSDTSTNVVANTSPTAASASSDLNGYAVYNACMILKERLAPLREKMAGEPFSKICRAAHLERINLSANGFYSTPDIGFNWQTEEGHLFFYFTQGIAVTEVELDTLTGNHTILRSDILMDVGKSLNKAIDLGQIEGAFVQGAGWSTMEEWLYHPRNGALFTRGPGNYKVPTAHTIPRDFRVSLLEGADYPNLKTIHSSKGIGEPPLFLGSSALFALRHAVTAARKGNQIDVAAEPVHLDSPATAETLRLACADTLATQNYITKEQMEGKLPFTVRI</sequence>
<dbReference type="InterPro" id="IPR016208">
    <property type="entry name" value="Ald_Oxase/xanthine_DH-like"/>
</dbReference>
<feature type="binding site" evidence="19">
    <location>
        <position position="842"/>
    </location>
    <ligand>
        <name>substrate</name>
    </ligand>
</feature>
<dbReference type="Gene3D" id="3.30.390.50">
    <property type="entry name" value="CO dehydrogenase flavoprotein, C-terminal domain"/>
    <property type="match status" value="1"/>
</dbReference>
<dbReference type="SMART" id="SM01092">
    <property type="entry name" value="CO_deh_flav_C"/>
    <property type="match status" value="1"/>
</dbReference>
<feature type="binding site" evidence="19">
    <location>
        <position position="470"/>
    </location>
    <ligand>
        <name>FAD</name>
        <dbReference type="ChEBI" id="CHEBI:57692"/>
    </ligand>
</feature>
<evidence type="ECO:0000259" key="22">
    <source>
        <dbReference type="PROSITE" id="PS51387"/>
    </source>
</evidence>
<gene>
    <name evidence="23" type="ORF">H4219_003809</name>
</gene>
<dbReference type="InterPro" id="IPR036856">
    <property type="entry name" value="Ald_Oxase/Xan_DH_a/b_sf"/>
</dbReference>
<dbReference type="FunFam" id="3.10.20.30:FF:000015">
    <property type="entry name" value="Aldehyde oxidase 1"/>
    <property type="match status" value="1"/>
</dbReference>
<dbReference type="SUPFAM" id="SSF54292">
    <property type="entry name" value="2Fe-2S ferredoxin-like"/>
    <property type="match status" value="1"/>
</dbReference>
<dbReference type="Gene3D" id="3.90.1170.50">
    <property type="entry name" value="Aldehyde oxidase/xanthine dehydrogenase, a/b hammerhead"/>
    <property type="match status" value="1"/>
</dbReference>
<dbReference type="InterPro" id="IPR036010">
    <property type="entry name" value="2Fe-2S_ferredoxin-like_sf"/>
</dbReference>
<comment type="similarity">
    <text evidence="3">Belongs to the xanthine dehydrogenase family.</text>
</comment>
<dbReference type="EMBL" id="JANBPU010000104">
    <property type="protein sequence ID" value="KAJ1916407.1"/>
    <property type="molecule type" value="Genomic_DNA"/>
</dbReference>
<feature type="binding site" evidence="19">
    <location>
        <position position="385"/>
    </location>
    <ligand>
        <name>FAD</name>
        <dbReference type="ChEBI" id="CHEBI:57692"/>
    </ligand>
</feature>
<feature type="binding site" evidence="19">
    <location>
        <position position="452"/>
    </location>
    <ligand>
        <name>FAD</name>
        <dbReference type="ChEBI" id="CHEBI:57692"/>
    </ligand>
</feature>
<dbReference type="SUPFAM" id="SSF56176">
    <property type="entry name" value="FAD-binding/transporter-associated domain-like"/>
    <property type="match status" value="1"/>
</dbReference>
<evidence type="ECO:0000256" key="20">
    <source>
        <dbReference type="PIRSR" id="PIRSR000127-3"/>
    </source>
</evidence>
<comment type="catalytic activity">
    <reaction evidence="16">
        <text>xanthine + NAD(+) + H2O = urate + NADH + H(+)</text>
        <dbReference type="Rhea" id="RHEA:16669"/>
        <dbReference type="ChEBI" id="CHEBI:15377"/>
        <dbReference type="ChEBI" id="CHEBI:15378"/>
        <dbReference type="ChEBI" id="CHEBI:17712"/>
        <dbReference type="ChEBI" id="CHEBI:17775"/>
        <dbReference type="ChEBI" id="CHEBI:57540"/>
        <dbReference type="ChEBI" id="CHEBI:57945"/>
        <dbReference type="EC" id="1.17.1.4"/>
    </reaction>
</comment>
<keyword evidence="9 19" id="KW-0274">FAD</keyword>
<accession>A0A9W7ZUI5</accession>
<evidence type="ECO:0000256" key="17">
    <source>
        <dbReference type="ARBA" id="ARBA00049517"/>
    </source>
</evidence>
<evidence type="ECO:0000256" key="3">
    <source>
        <dbReference type="ARBA" id="ARBA00006849"/>
    </source>
</evidence>
<dbReference type="Gene3D" id="1.10.150.120">
    <property type="entry name" value="[2Fe-2S]-binding domain"/>
    <property type="match status" value="1"/>
</dbReference>
<keyword evidence="5 20" id="KW-0500">Molybdenum</keyword>
<keyword evidence="8 20" id="KW-0479">Metal-binding</keyword>
<keyword evidence="13" id="KW-0520">NAD</keyword>
<dbReference type="InterPro" id="IPR000674">
    <property type="entry name" value="Ald_Oxase/Xan_DH_a/b"/>
</dbReference>
<evidence type="ECO:0000256" key="10">
    <source>
        <dbReference type="ARBA" id="ARBA00023002"/>
    </source>
</evidence>
<dbReference type="GO" id="GO:0004854">
    <property type="term" value="F:xanthine dehydrogenase activity"/>
    <property type="evidence" value="ECO:0007669"/>
    <property type="project" value="UniProtKB-EC"/>
</dbReference>
<feature type="domain" description="FAD-binding PCMH-type" evidence="22">
    <location>
        <begin position="270"/>
        <end position="462"/>
    </location>
</feature>
<dbReference type="Gene3D" id="3.30.365.10">
    <property type="entry name" value="Aldehyde oxidase/xanthine dehydrogenase, molybdopterin binding domain"/>
    <property type="match status" value="4"/>
</dbReference>
<evidence type="ECO:0000256" key="8">
    <source>
        <dbReference type="ARBA" id="ARBA00022723"/>
    </source>
</evidence>
<dbReference type="Proteomes" id="UP001150538">
    <property type="component" value="Unassembled WGS sequence"/>
</dbReference>
<dbReference type="Gene3D" id="3.10.20.30">
    <property type="match status" value="1"/>
</dbReference>
<dbReference type="InterPro" id="IPR037165">
    <property type="entry name" value="AldOxase/xan_DH_Mopterin-bd_sf"/>
</dbReference>
<dbReference type="PROSITE" id="PS51387">
    <property type="entry name" value="FAD_PCMH"/>
    <property type="match status" value="1"/>
</dbReference>
<dbReference type="GO" id="GO:0071949">
    <property type="term" value="F:FAD binding"/>
    <property type="evidence" value="ECO:0007669"/>
    <property type="project" value="InterPro"/>
</dbReference>
<keyword evidence="6" id="KW-0285">Flavoprotein</keyword>
<dbReference type="InterPro" id="IPR016166">
    <property type="entry name" value="FAD-bd_PCMH"/>
</dbReference>
<dbReference type="SUPFAM" id="SSF55447">
    <property type="entry name" value="CO dehydrogenase flavoprotein C-terminal domain-like"/>
    <property type="match status" value="1"/>
</dbReference>
<feature type="binding site" evidence="19">
    <location>
        <begin position="302"/>
        <end position="309"/>
    </location>
    <ligand>
        <name>FAD</name>
        <dbReference type="ChEBI" id="CHEBI:57692"/>
    </ligand>
</feature>
<dbReference type="PIRSF" id="PIRSF000127">
    <property type="entry name" value="Xanthine_DH"/>
    <property type="match status" value="1"/>
</dbReference>
<dbReference type="Pfam" id="PF01315">
    <property type="entry name" value="Ald_Xan_dh_C"/>
    <property type="match status" value="1"/>
</dbReference>
<evidence type="ECO:0000256" key="6">
    <source>
        <dbReference type="ARBA" id="ARBA00022630"/>
    </source>
</evidence>
<dbReference type="GO" id="GO:0005777">
    <property type="term" value="C:peroxisome"/>
    <property type="evidence" value="ECO:0007669"/>
    <property type="project" value="UniProtKB-SubCell"/>
</dbReference>
<feature type="binding site" evidence="20">
    <location>
        <position position="838"/>
    </location>
    <ligand>
        <name>Mo-molybdopterin</name>
        <dbReference type="ChEBI" id="CHEBI:71302"/>
    </ligand>
    <ligandPart>
        <name>Mo</name>
        <dbReference type="ChEBI" id="CHEBI:28685"/>
    </ligandPart>
</feature>
<dbReference type="PROSITE" id="PS51085">
    <property type="entry name" value="2FE2S_FER_2"/>
    <property type="match status" value="1"/>
</dbReference>
<evidence type="ECO:0000256" key="15">
    <source>
        <dbReference type="ARBA" id="ARBA00034078"/>
    </source>
</evidence>
<dbReference type="Pfam" id="PF00111">
    <property type="entry name" value="Fer2"/>
    <property type="match status" value="1"/>
</dbReference>
<dbReference type="FunFam" id="3.30.365.10:FF:000004">
    <property type="entry name" value="Xanthine dehydrogenase oxidase"/>
    <property type="match status" value="1"/>
</dbReference>
<dbReference type="FunFam" id="3.30.365.10:FF:000002">
    <property type="entry name" value="Xanthine dehydrogenase oxidase"/>
    <property type="match status" value="1"/>
</dbReference>
<evidence type="ECO:0000256" key="18">
    <source>
        <dbReference type="PIRSR" id="PIRSR000127-1"/>
    </source>
</evidence>
<dbReference type="GO" id="GO:0006145">
    <property type="term" value="P:purine nucleobase catabolic process"/>
    <property type="evidence" value="ECO:0007669"/>
    <property type="project" value="UniProtKB-ARBA"/>
</dbReference>
<dbReference type="GO" id="GO:0005506">
    <property type="term" value="F:iron ion binding"/>
    <property type="evidence" value="ECO:0007669"/>
    <property type="project" value="InterPro"/>
</dbReference>
<dbReference type="InterPro" id="IPR016169">
    <property type="entry name" value="FAD-bd_PCMH_sub2"/>
</dbReference>
<comment type="cofactor">
    <cofactor evidence="1 19">
        <name>FAD</name>
        <dbReference type="ChEBI" id="CHEBI:57692"/>
    </cofactor>
</comment>
<comment type="cofactor">
    <cofactor evidence="15">
        <name>[2Fe-2S] cluster</name>
        <dbReference type="ChEBI" id="CHEBI:190135"/>
    </cofactor>
</comment>
<evidence type="ECO:0000313" key="24">
    <source>
        <dbReference type="Proteomes" id="UP001150538"/>
    </source>
</evidence>
<dbReference type="OrthoDB" id="8300278at2759"/>
<proteinExistence type="inferred from homology"/>
<feature type="binding site" evidence="20">
    <location>
        <position position="125"/>
    </location>
    <ligand>
        <name>[2Fe-2S] cluster</name>
        <dbReference type="ChEBI" id="CHEBI:190135"/>
        <label>2</label>
    </ligand>
</feature>
<feature type="binding site" evidence="20">
    <location>
        <position position="1119"/>
    </location>
    <ligand>
        <name>Mo-molybdopterin</name>
        <dbReference type="ChEBI" id="CHEBI:71302"/>
    </ligand>
    <ligandPart>
        <name>Mo</name>
        <dbReference type="ChEBI" id="CHEBI:28685"/>
    </ligandPart>
</feature>
<dbReference type="InterPro" id="IPR014307">
    <property type="entry name" value="Xanthine_DH_ssu"/>
</dbReference>
<comment type="subcellular location">
    <subcellularLocation>
        <location evidence="2">Peroxisome</location>
    </subcellularLocation>
</comment>
<organism evidence="23 24">
    <name type="scientific">Mycoemilia scoparia</name>
    <dbReference type="NCBI Taxonomy" id="417184"/>
    <lineage>
        <taxon>Eukaryota</taxon>
        <taxon>Fungi</taxon>
        <taxon>Fungi incertae sedis</taxon>
        <taxon>Zoopagomycota</taxon>
        <taxon>Kickxellomycotina</taxon>
        <taxon>Kickxellomycetes</taxon>
        <taxon>Kickxellales</taxon>
        <taxon>Kickxellaceae</taxon>
        <taxon>Mycoemilia</taxon>
    </lineage>
</organism>
<dbReference type="SUPFAM" id="SSF47741">
    <property type="entry name" value="CO dehydrogenase ISP C-domain like"/>
    <property type="match status" value="1"/>
</dbReference>
<dbReference type="GO" id="GO:0051537">
    <property type="term" value="F:2 iron, 2 sulfur cluster binding"/>
    <property type="evidence" value="ECO:0007669"/>
    <property type="project" value="UniProtKB-KW"/>
</dbReference>
<dbReference type="FunFam" id="3.30.365.10:FF:000003">
    <property type="entry name" value="Aldehyde oxidase 1"/>
    <property type="match status" value="1"/>
</dbReference>
<name>A0A9W7ZUI5_9FUNG</name>
<evidence type="ECO:0000256" key="16">
    <source>
        <dbReference type="ARBA" id="ARBA00049017"/>
    </source>
</evidence>
<dbReference type="InterPro" id="IPR036683">
    <property type="entry name" value="CO_DH_flav_C_dom_sf"/>
</dbReference>
<evidence type="ECO:0000256" key="19">
    <source>
        <dbReference type="PIRSR" id="PIRSR000127-2"/>
    </source>
</evidence>
<dbReference type="Gene3D" id="3.30.43.10">
    <property type="entry name" value="Uridine Diphospho-n-acetylenolpyruvylglucosamine Reductase, domain 2"/>
    <property type="match status" value="1"/>
</dbReference>
<keyword evidence="11 20" id="KW-0408">Iron</keyword>
<keyword evidence="7 20" id="KW-0001">2Fe-2S</keyword>
<feature type="active site" description="Proton acceptor" evidence="18">
    <location>
        <position position="1304"/>
    </location>
</feature>
<evidence type="ECO:0000256" key="5">
    <source>
        <dbReference type="ARBA" id="ARBA00022505"/>
    </source>
</evidence>
<dbReference type="FunFam" id="3.90.1170.50:FF:000001">
    <property type="entry name" value="Aldehyde oxidase 1"/>
    <property type="match status" value="1"/>
</dbReference>
<evidence type="ECO:0000256" key="4">
    <source>
        <dbReference type="ARBA" id="ARBA00013123"/>
    </source>
</evidence>
<dbReference type="InterPro" id="IPR012675">
    <property type="entry name" value="Beta-grasp_dom_sf"/>
</dbReference>
<dbReference type="Pfam" id="PF01799">
    <property type="entry name" value="Fer2_2"/>
    <property type="match status" value="1"/>
</dbReference>
<evidence type="ECO:0000256" key="14">
    <source>
        <dbReference type="ARBA" id="ARBA00023140"/>
    </source>
</evidence>